<feature type="transmembrane region" description="Helical" evidence="5">
    <location>
        <begin position="56"/>
        <end position="74"/>
    </location>
</feature>
<organism evidence="6 7">
    <name type="scientific">Hydrococcus rivularis NIES-593</name>
    <dbReference type="NCBI Taxonomy" id="1921803"/>
    <lineage>
        <taxon>Bacteria</taxon>
        <taxon>Bacillati</taxon>
        <taxon>Cyanobacteriota</taxon>
        <taxon>Cyanophyceae</taxon>
        <taxon>Pleurocapsales</taxon>
        <taxon>Hydrococcaceae</taxon>
        <taxon>Hydrococcus</taxon>
    </lineage>
</organism>
<accession>A0A1U7HJM2</accession>
<evidence type="ECO:0000256" key="5">
    <source>
        <dbReference type="SAM" id="Phobius"/>
    </source>
</evidence>
<comment type="subcellular location">
    <subcellularLocation>
        <location evidence="1">Membrane</location>
        <topology evidence="1">Multi-pass membrane protein</topology>
    </subcellularLocation>
</comment>
<feature type="transmembrane region" description="Helical" evidence="5">
    <location>
        <begin position="95"/>
        <end position="118"/>
    </location>
</feature>
<dbReference type="AlphaFoldDB" id="A0A1U7HJM2"/>
<feature type="transmembrane region" description="Helical" evidence="5">
    <location>
        <begin position="124"/>
        <end position="143"/>
    </location>
</feature>
<name>A0A1U7HJM2_9CYAN</name>
<dbReference type="Pfam" id="PF01943">
    <property type="entry name" value="Polysacc_synt"/>
    <property type="match status" value="1"/>
</dbReference>
<evidence type="ECO:0000256" key="1">
    <source>
        <dbReference type="ARBA" id="ARBA00004141"/>
    </source>
</evidence>
<sequence length="451" mass="50444">MFKKLAQVNQKLSPELRKVIGNIGWLSVEKIFTMVMSLFVGVYTIRYLGTESFGKLSYGVSFVSLFEAIAKLGLDGIVIRNLVQKEESTQEILGTAFVLKLIGSSVTIVLVGCAAFTFNHDSQLRWIILIIAVGLLFSSFDAIDYWFQSKVKSGAIAITRSFQLILSSLARILFIVLGLPLIAFVWLILADVILKAIGMIWIYTKSDRSILSWKFNWSKAIEMLKDSWPLIFSGLTIALYMKIDQVMLGNITSNEEVGNYAAAVRLSEVWYFIPMVICSSVFPAILRAKIRSQHEYYFKLQQLYDLMAWISLLVAIPMTFGSEILMTTLLGEPYRRAGEILSLHIWAGPFVFLGVAVSQWWMAENLTKFSAISTSLGAGTNIVLNFLLIPSYGGVGAAIATIISYAIASHVLCLICPFTFKTGWMLTKALFVPLRISKNLTYLSQLKKYIV</sequence>
<dbReference type="PANTHER" id="PTHR43424:SF1">
    <property type="entry name" value="LOCUS PUTATIVE PROTEIN 1-RELATED"/>
    <property type="match status" value="1"/>
</dbReference>
<proteinExistence type="predicted"/>
<keyword evidence="3 5" id="KW-1133">Transmembrane helix</keyword>
<feature type="transmembrane region" description="Helical" evidence="5">
    <location>
        <begin position="269"/>
        <end position="286"/>
    </location>
</feature>
<protein>
    <submittedName>
        <fullName evidence="6">Flippase</fullName>
    </submittedName>
</protein>
<dbReference type="RefSeq" id="WP_073599265.1">
    <property type="nucleotide sequence ID" value="NZ_MRCB01000008.1"/>
</dbReference>
<evidence type="ECO:0000256" key="4">
    <source>
        <dbReference type="ARBA" id="ARBA00023136"/>
    </source>
</evidence>
<feature type="transmembrane region" description="Helical" evidence="5">
    <location>
        <begin position="306"/>
        <end position="331"/>
    </location>
</feature>
<dbReference type="CDD" id="cd13128">
    <property type="entry name" value="MATE_Wzx_like"/>
    <property type="match status" value="1"/>
</dbReference>
<keyword evidence="7" id="KW-1185">Reference proteome</keyword>
<feature type="transmembrane region" description="Helical" evidence="5">
    <location>
        <begin position="20"/>
        <end position="44"/>
    </location>
</feature>
<dbReference type="OrthoDB" id="5240734at2"/>
<dbReference type="STRING" id="1921803.NIES593_09045"/>
<keyword evidence="2 5" id="KW-0812">Transmembrane</keyword>
<evidence type="ECO:0000256" key="3">
    <source>
        <dbReference type="ARBA" id="ARBA00022989"/>
    </source>
</evidence>
<evidence type="ECO:0000313" key="6">
    <source>
        <dbReference type="EMBL" id="OKH23793.1"/>
    </source>
</evidence>
<feature type="transmembrane region" description="Helical" evidence="5">
    <location>
        <begin position="343"/>
        <end position="362"/>
    </location>
</feature>
<dbReference type="EMBL" id="MRCB01000008">
    <property type="protein sequence ID" value="OKH23793.1"/>
    <property type="molecule type" value="Genomic_DNA"/>
</dbReference>
<reference evidence="6 7" key="1">
    <citation type="submission" date="2016-11" db="EMBL/GenBank/DDBJ databases">
        <title>Draft Genome Sequences of Nine Cyanobacterial Strains from Diverse Habitats.</title>
        <authorList>
            <person name="Zhu T."/>
            <person name="Hou S."/>
            <person name="Lu X."/>
            <person name="Hess W.R."/>
        </authorList>
    </citation>
    <scope>NUCLEOTIDE SEQUENCE [LARGE SCALE GENOMIC DNA]</scope>
    <source>
        <strain evidence="6 7">NIES-593</strain>
    </source>
</reference>
<evidence type="ECO:0000313" key="7">
    <source>
        <dbReference type="Proteomes" id="UP000186868"/>
    </source>
</evidence>
<dbReference type="Proteomes" id="UP000186868">
    <property type="component" value="Unassembled WGS sequence"/>
</dbReference>
<evidence type="ECO:0000256" key="2">
    <source>
        <dbReference type="ARBA" id="ARBA00022692"/>
    </source>
</evidence>
<gene>
    <name evidence="6" type="ORF">NIES593_09045</name>
</gene>
<comment type="caution">
    <text evidence="6">The sequence shown here is derived from an EMBL/GenBank/DDBJ whole genome shotgun (WGS) entry which is preliminary data.</text>
</comment>
<dbReference type="GO" id="GO:0016020">
    <property type="term" value="C:membrane"/>
    <property type="evidence" value="ECO:0007669"/>
    <property type="project" value="UniProtKB-SubCell"/>
</dbReference>
<feature type="transmembrane region" description="Helical" evidence="5">
    <location>
        <begin position="395"/>
        <end position="420"/>
    </location>
</feature>
<dbReference type="InterPro" id="IPR052556">
    <property type="entry name" value="PolySynth_Transporter"/>
</dbReference>
<feature type="transmembrane region" description="Helical" evidence="5">
    <location>
        <begin position="369"/>
        <end position="389"/>
    </location>
</feature>
<dbReference type="InterPro" id="IPR002797">
    <property type="entry name" value="Polysacc_synth"/>
</dbReference>
<dbReference type="PANTHER" id="PTHR43424">
    <property type="entry name" value="LOCUS PUTATIVE PROTEIN 1-RELATED"/>
    <property type="match status" value="1"/>
</dbReference>
<keyword evidence="4 5" id="KW-0472">Membrane</keyword>